<sequence>MSTTTEFSELHNLIGDMRRCVTTLASKYGDSPAMRRVMNDAERILNDIDRLDIDAEELEMRHGVTRQQQAREKIGIPDTQYGSEFWQDVADEGLGGYR</sequence>
<evidence type="ECO:0000313" key="1">
    <source>
        <dbReference type="EMBL" id="CRZ16877.1"/>
    </source>
</evidence>
<keyword evidence="2" id="KW-1185">Reference proteome</keyword>
<name>A0A0H5RTP2_9MYCO</name>
<evidence type="ECO:0000313" key="2">
    <source>
        <dbReference type="Proteomes" id="UP000199147"/>
    </source>
</evidence>
<proteinExistence type="predicted"/>
<dbReference type="OrthoDB" id="5194954at2"/>
<accession>A0A0H5RTP2</accession>
<gene>
    <name evidence="1" type="ORF">BN2156_03755</name>
</gene>
<protein>
    <submittedName>
        <fullName evidence="1">Uncharacterized protein</fullName>
    </submittedName>
</protein>
<organism evidence="1 2">
    <name type="scientific">Mycolicibacterium neworleansense</name>
    <dbReference type="NCBI Taxonomy" id="146018"/>
    <lineage>
        <taxon>Bacteria</taxon>
        <taxon>Bacillati</taxon>
        <taxon>Actinomycetota</taxon>
        <taxon>Actinomycetes</taxon>
        <taxon>Mycobacteriales</taxon>
        <taxon>Mycobacteriaceae</taxon>
        <taxon>Mycolicibacterium</taxon>
    </lineage>
</organism>
<dbReference type="STRING" id="146018.BN2156_03755"/>
<dbReference type="Proteomes" id="UP000199147">
    <property type="component" value="Unassembled WGS sequence"/>
</dbReference>
<dbReference type="EMBL" id="CWKH01000002">
    <property type="protein sequence ID" value="CRZ16877.1"/>
    <property type="molecule type" value="Genomic_DNA"/>
</dbReference>
<dbReference type="RefSeq" id="WP_090516476.1">
    <property type="nucleotide sequence ID" value="NZ_CWKH01000002.1"/>
</dbReference>
<dbReference type="AlphaFoldDB" id="A0A0H5RTP2"/>
<reference evidence="2" key="1">
    <citation type="submission" date="2015-07" db="EMBL/GenBank/DDBJ databases">
        <authorList>
            <person name="Urmite Genomes"/>
        </authorList>
    </citation>
    <scope>NUCLEOTIDE SEQUENCE [LARGE SCALE GENOMIC DNA]</scope>
    <source>
        <strain evidence="2">type strain: ATCC 49404</strain>
    </source>
</reference>